<dbReference type="GO" id="GO:0005654">
    <property type="term" value="C:nucleoplasm"/>
    <property type="evidence" value="ECO:0007669"/>
    <property type="project" value="TreeGrafter"/>
</dbReference>
<proteinExistence type="inferred from homology"/>
<evidence type="ECO:0000313" key="5">
    <source>
        <dbReference type="EMBL" id="KAG5186982.1"/>
    </source>
</evidence>
<dbReference type="Proteomes" id="UP000664859">
    <property type="component" value="Unassembled WGS sequence"/>
</dbReference>
<gene>
    <name evidence="5" type="ORF">JKP88DRAFT_308369</name>
</gene>
<feature type="region of interest" description="Disordered" evidence="4">
    <location>
        <begin position="296"/>
        <end position="316"/>
    </location>
</feature>
<dbReference type="PANTHER" id="PTHR12687">
    <property type="entry name" value="NUCLEOLAR COMPLEX 2 AND RAD4-RELATED"/>
    <property type="match status" value="1"/>
</dbReference>
<dbReference type="GO" id="GO:0030690">
    <property type="term" value="C:Noc1p-Noc2p complex"/>
    <property type="evidence" value="ECO:0007669"/>
    <property type="project" value="TreeGrafter"/>
</dbReference>
<protein>
    <submittedName>
        <fullName evidence="5">Noc2p family-domain-containing protein</fullName>
    </submittedName>
</protein>
<comment type="subcellular location">
    <subcellularLocation>
        <location evidence="1">Nucleus</location>
    </subcellularLocation>
</comment>
<feature type="region of interest" description="Disordered" evidence="4">
    <location>
        <begin position="1"/>
        <end position="139"/>
    </location>
</feature>
<feature type="compositionally biased region" description="Acidic residues" evidence="4">
    <location>
        <begin position="108"/>
        <end position="120"/>
    </location>
</feature>
<evidence type="ECO:0000256" key="4">
    <source>
        <dbReference type="SAM" id="MobiDB-lite"/>
    </source>
</evidence>
<dbReference type="GO" id="GO:0042273">
    <property type="term" value="P:ribosomal large subunit biogenesis"/>
    <property type="evidence" value="ECO:0007669"/>
    <property type="project" value="TreeGrafter"/>
</dbReference>
<dbReference type="EMBL" id="JAFCMP010000099">
    <property type="protein sequence ID" value="KAG5186982.1"/>
    <property type="molecule type" value="Genomic_DNA"/>
</dbReference>
<feature type="compositionally biased region" description="Acidic residues" evidence="4">
    <location>
        <begin position="15"/>
        <end position="39"/>
    </location>
</feature>
<dbReference type="GO" id="GO:0005730">
    <property type="term" value="C:nucleolus"/>
    <property type="evidence" value="ECO:0007669"/>
    <property type="project" value="TreeGrafter"/>
</dbReference>
<reference evidence="5" key="1">
    <citation type="submission" date="2021-02" db="EMBL/GenBank/DDBJ databases">
        <title>First Annotated Genome of the Yellow-green Alga Tribonema minus.</title>
        <authorList>
            <person name="Mahan K.M."/>
        </authorList>
    </citation>
    <scope>NUCLEOTIDE SEQUENCE</scope>
    <source>
        <strain evidence="5">UTEX B ZZ1240</strain>
    </source>
</reference>
<keyword evidence="6" id="KW-1185">Reference proteome</keyword>
<sequence length="1038" mass="111362">MAAFGEELDGYGSDGELDDAAEAEATSDDDDDSAADDSDSGAASGSDPDESGDAAVGGAGDADAGDEDDANRHARELRELSEKDPEFYQYLQAEEPDLLEFDPKELEVSDNEAEGEGGEEEGGRGGKKKKGKAKGGSEEGMVLTKASLRALQEAAFVRRSLKGLKRLLLVFRAGCHIGEEAAVSRASKRLLLVFRAGCHISEEGVKQLLLVFRAGCHIGEEADDGDGDAGRGGDRALARRFKIPTGDLYNELMVSCLSNAHRAFMFHTFPDQVQAALSLAERDIAKEEQQQEAAAAAATNEAGKARKRKGKAGETAAAASRQVRLQAAKEARVGAIRLTKADFAVAAKRPSWRAIQPMLYAFLKAVAHVLTQLKDRDLLAFVLRALQHYTKLLVPFQSLARRYLKAMLGLWEGGAAGGTVSDDAAAQAKESTLQVLAFLRVREMAENQPFPFVLAFLRVREMAENQPFPFVEEVLKAAYLAYARNCRFVNEQTLPAITFRGNCIVELYGMDLASAYQLYGMELASAYQAAFVYVRQLALHLRQAIIKKSADAVAEVQRWQYCACLRLWAAVLAAYPGEEQLRALVHPLASVIAGVVRLSPALRHFPLRAHCVRMLHQLAAAARVHIPTAPLLLEERACVPAAAAPAANDDAYALFLVVLHSAALHKRPQPTTAAPPQLHLLVKLPGTTADTKPAQLHLLVKLPGTIADTKRVQDAVVNETFRLLQEGVDLYRHMAAFPETALPLIAELRHFAKSTKLEETALPLIAELRHFAKSTKLEETALPLIAELRPFAKSKKMSTQLPRGICASLMRAVLASRVCTRAAPPNGAAAAAHKLRVNAPHGLPSPLQQQLAVKRQAMAQCGTTSVTAVKWQAMARGVIDSFLSRSREAVARRAVALCYFGPMGAGGAAQLEFEALRQDGEPTAMERFSAAQSQHDKYIAGLAASRPAHDKSGKPPAKRGRGGGGDDADSGSSSSDYDSDAETRKPAKKAPKKAPAASAKAQATARLARAAAAALASGDLGEDAPDAVGAFDPSEWSD</sequence>
<dbReference type="GO" id="GO:0030691">
    <property type="term" value="C:Noc2p-Noc3p complex"/>
    <property type="evidence" value="ECO:0007669"/>
    <property type="project" value="TreeGrafter"/>
</dbReference>
<dbReference type="OrthoDB" id="10266662at2759"/>
<organism evidence="5 6">
    <name type="scientific">Tribonema minus</name>
    <dbReference type="NCBI Taxonomy" id="303371"/>
    <lineage>
        <taxon>Eukaryota</taxon>
        <taxon>Sar</taxon>
        <taxon>Stramenopiles</taxon>
        <taxon>Ochrophyta</taxon>
        <taxon>PX clade</taxon>
        <taxon>Xanthophyceae</taxon>
        <taxon>Tribonematales</taxon>
        <taxon>Tribonemataceae</taxon>
        <taxon>Tribonema</taxon>
    </lineage>
</organism>
<evidence type="ECO:0000256" key="2">
    <source>
        <dbReference type="ARBA" id="ARBA00005907"/>
    </source>
</evidence>
<dbReference type="InterPro" id="IPR005343">
    <property type="entry name" value="Noc2"/>
</dbReference>
<evidence type="ECO:0000256" key="3">
    <source>
        <dbReference type="ARBA" id="ARBA00023242"/>
    </source>
</evidence>
<accession>A0A835Z799</accession>
<name>A0A835Z799_9STRA</name>
<evidence type="ECO:0000313" key="6">
    <source>
        <dbReference type="Proteomes" id="UP000664859"/>
    </source>
</evidence>
<dbReference type="AlphaFoldDB" id="A0A835Z799"/>
<evidence type="ECO:0000256" key="1">
    <source>
        <dbReference type="ARBA" id="ARBA00004123"/>
    </source>
</evidence>
<dbReference type="Pfam" id="PF03715">
    <property type="entry name" value="Noc2"/>
    <property type="match status" value="1"/>
</dbReference>
<keyword evidence="3" id="KW-0539">Nucleus</keyword>
<dbReference type="PANTHER" id="PTHR12687:SF4">
    <property type="entry name" value="NUCLEOLAR COMPLEX PROTEIN 2 HOMOLOG"/>
    <property type="match status" value="1"/>
</dbReference>
<feature type="compositionally biased region" description="Basic and acidic residues" evidence="4">
    <location>
        <begin position="70"/>
        <end position="86"/>
    </location>
</feature>
<feature type="region of interest" description="Disordered" evidence="4">
    <location>
        <begin position="943"/>
        <end position="1038"/>
    </location>
</feature>
<comment type="caution">
    <text evidence="5">The sequence shown here is derived from an EMBL/GenBank/DDBJ whole genome shotgun (WGS) entry which is preliminary data.</text>
</comment>
<feature type="compositionally biased region" description="Low complexity" evidence="4">
    <location>
        <begin position="993"/>
        <end position="1017"/>
    </location>
</feature>
<comment type="similarity">
    <text evidence="2">Belongs to the NOC2 family.</text>
</comment>